<evidence type="ECO:0000313" key="2">
    <source>
        <dbReference type="EMBL" id="MBB4930136.1"/>
    </source>
</evidence>
<evidence type="ECO:0000256" key="1">
    <source>
        <dbReference type="SAM" id="Phobius"/>
    </source>
</evidence>
<name>A0A7W7W102_9ACTN</name>
<sequence>MSFSLSGVPQALVAVGTVLVIAMEPGMVIALWAPLLRPYAIISGILIHLSFIPTMQPLPCSIQWSAECRALSPVRLLAPSD</sequence>
<gene>
    <name evidence="2" type="ORF">F4561_000956</name>
</gene>
<keyword evidence="1" id="KW-1133">Transmembrane helix</keyword>
<feature type="transmembrane region" description="Helical" evidence="1">
    <location>
        <begin position="12"/>
        <end position="33"/>
    </location>
</feature>
<dbReference type="EMBL" id="JACHJT010000001">
    <property type="protein sequence ID" value="MBB4930136.1"/>
    <property type="molecule type" value="Genomic_DNA"/>
</dbReference>
<reference evidence="2 3" key="1">
    <citation type="submission" date="2020-08" db="EMBL/GenBank/DDBJ databases">
        <title>Sequencing the genomes of 1000 actinobacteria strains.</title>
        <authorList>
            <person name="Klenk H.-P."/>
        </authorList>
    </citation>
    <scope>NUCLEOTIDE SEQUENCE [LARGE SCALE GENOMIC DNA]</scope>
    <source>
        <strain evidence="2 3">DSM 102030</strain>
    </source>
</reference>
<keyword evidence="3" id="KW-1185">Reference proteome</keyword>
<comment type="caution">
    <text evidence="2">The sequence shown here is derived from an EMBL/GenBank/DDBJ whole genome shotgun (WGS) entry which is preliminary data.</text>
</comment>
<evidence type="ECO:0000313" key="3">
    <source>
        <dbReference type="Proteomes" id="UP000523007"/>
    </source>
</evidence>
<accession>A0A7W7W102</accession>
<dbReference type="Proteomes" id="UP000523007">
    <property type="component" value="Unassembled WGS sequence"/>
</dbReference>
<keyword evidence="1" id="KW-0472">Membrane</keyword>
<organism evidence="2 3">
    <name type="scientific">Lipingzhangella halophila</name>
    <dbReference type="NCBI Taxonomy" id="1783352"/>
    <lineage>
        <taxon>Bacteria</taxon>
        <taxon>Bacillati</taxon>
        <taxon>Actinomycetota</taxon>
        <taxon>Actinomycetes</taxon>
        <taxon>Streptosporangiales</taxon>
        <taxon>Nocardiopsidaceae</taxon>
        <taxon>Lipingzhangella</taxon>
    </lineage>
</organism>
<proteinExistence type="predicted"/>
<protein>
    <submittedName>
        <fullName evidence="2">Uncharacterized protein</fullName>
    </submittedName>
</protein>
<keyword evidence="1" id="KW-0812">Transmembrane</keyword>
<dbReference type="AlphaFoldDB" id="A0A7W7W102"/>